<evidence type="ECO:0000256" key="2">
    <source>
        <dbReference type="ARBA" id="ARBA00023125"/>
    </source>
</evidence>
<dbReference type="OrthoDB" id="9814200at2"/>
<accession>E0U545</accession>
<sequence>MSREQAIRQLIPVFRRYGYEGATLSRLSMATGLGRSSLYHHFRGGKEEMAAAVLEYVGQWFETTILAALRTRDEPLERLRVMCENLNEFYQQGQENCLLNAITFGEGNDLFHRQIEQMLKIWLDELARLLLEAGIPAEIAKHRAQEAIILIQGALVLARGLGNTAPFEEMIASLPERLLA</sequence>
<dbReference type="Gene3D" id="1.10.357.10">
    <property type="entry name" value="Tetracycline Repressor, domain 2"/>
    <property type="match status" value="1"/>
</dbReference>
<dbReference type="RefSeq" id="WP_013320434.1">
    <property type="nucleotide sequence ID" value="NC_014501.1"/>
</dbReference>
<proteinExistence type="predicted"/>
<dbReference type="KEGG" id="cyj:Cyan7822_0278"/>
<evidence type="ECO:0000256" key="1">
    <source>
        <dbReference type="ARBA" id="ARBA00023015"/>
    </source>
</evidence>
<protein>
    <submittedName>
        <fullName evidence="6">Transcriptional regulator, TetR family</fullName>
    </submittedName>
</protein>
<dbReference type="AlphaFoldDB" id="E0U545"/>
<evidence type="ECO:0000259" key="5">
    <source>
        <dbReference type="PROSITE" id="PS50977"/>
    </source>
</evidence>
<keyword evidence="3" id="KW-0804">Transcription</keyword>
<dbReference type="PROSITE" id="PS50977">
    <property type="entry name" value="HTH_TETR_2"/>
    <property type="match status" value="1"/>
</dbReference>
<keyword evidence="7" id="KW-1185">Reference proteome</keyword>
<dbReference type="EMBL" id="CP002198">
    <property type="protein sequence ID" value="ADN12324.1"/>
    <property type="molecule type" value="Genomic_DNA"/>
</dbReference>
<dbReference type="GO" id="GO:0003677">
    <property type="term" value="F:DNA binding"/>
    <property type="evidence" value="ECO:0007669"/>
    <property type="project" value="UniProtKB-UniRule"/>
</dbReference>
<evidence type="ECO:0000256" key="3">
    <source>
        <dbReference type="ARBA" id="ARBA00023163"/>
    </source>
</evidence>
<dbReference type="PANTHER" id="PTHR47506:SF1">
    <property type="entry name" value="HTH-TYPE TRANSCRIPTIONAL REGULATOR YJDC"/>
    <property type="match status" value="1"/>
</dbReference>
<gene>
    <name evidence="6" type="ordered locus">Cyan7822_0278</name>
</gene>
<evidence type="ECO:0000313" key="6">
    <source>
        <dbReference type="EMBL" id="ADN12324.1"/>
    </source>
</evidence>
<dbReference type="HOGENOM" id="CLU_069356_28_1_3"/>
<feature type="DNA-binding region" description="H-T-H motif" evidence="4">
    <location>
        <begin position="23"/>
        <end position="42"/>
    </location>
</feature>
<dbReference type="PANTHER" id="PTHR47506">
    <property type="entry name" value="TRANSCRIPTIONAL REGULATORY PROTEIN"/>
    <property type="match status" value="1"/>
</dbReference>
<name>E0U545_GLOV7</name>
<dbReference type="Proteomes" id="UP000008206">
    <property type="component" value="Chromosome"/>
</dbReference>
<dbReference type="Pfam" id="PF21993">
    <property type="entry name" value="TetR_C_13_2"/>
    <property type="match status" value="1"/>
</dbReference>
<keyword evidence="1" id="KW-0805">Transcription regulation</keyword>
<dbReference type="SUPFAM" id="SSF46689">
    <property type="entry name" value="Homeodomain-like"/>
    <property type="match status" value="1"/>
</dbReference>
<dbReference type="InterPro" id="IPR001647">
    <property type="entry name" value="HTH_TetR"/>
</dbReference>
<reference evidence="7" key="1">
    <citation type="journal article" date="2011" name="MBio">
        <title>Novel metabolic attributes of the genus Cyanothece, comprising a group of unicellular nitrogen-fixing Cyanobacteria.</title>
        <authorList>
            <person name="Bandyopadhyay A."/>
            <person name="Elvitigala T."/>
            <person name="Welsh E."/>
            <person name="Stockel J."/>
            <person name="Liberton M."/>
            <person name="Min H."/>
            <person name="Sherman L.A."/>
            <person name="Pakrasi H.B."/>
        </authorList>
    </citation>
    <scope>NUCLEOTIDE SEQUENCE [LARGE SCALE GENOMIC DNA]</scope>
    <source>
        <strain evidence="7">PCC 7822</strain>
    </source>
</reference>
<evidence type="ECO:0000313" key="7">
    <source>
        <dbReference type="Proteomes" id="UP000008206"/>
    </source>
</evidence>
<dbReference type="SUPFAM" id="SSF48498">
    <property type="entry name" value="Tetracyclin repressor-like, C-terminal domain"/>
    <property type="match status" value="1"/>
</dbReference>
<dbReference type="InterPro" id="IPR054156">
    <property type="entry name" value="YxaF_TetR_C"/>
</dbReference>
<dbReference type="InterPro" id="IPR036271">
    <property type="entry name" value="Tet_transcr_reg_TetR-rel_C_sf"/>
</dbReference>
<dbReference type="eggNOG" id="COG1309">
    <property type="taxonomic scope" value="Bacteria"/>
</dbReference>
<feature type="domain" description="HTH tetR-type" evidence="5">
    <location>
        <begin position="1"/>
        <end position="60"/>
    </location>
</feature>
<dbReference type="InterPro" id="IPR009057">
    <property type="entry name" value="Homeodomain-like_sf"/>
</dbReference>
<dbReference type="STRING" id="497965.Cyan7822_0278"/>
<organism evidence="6 7">
    <name type="scientific">Gloeothece verrucosa (strain PCC 7822)</name>
    <name type="common">Cyanothece sp. (strain PCC 7822)</name>
    <dbReference type="NCBI Taxonomy" id="497965"/>
    <lineage>
        <taxon>Bacteria</taxon>
        <taxon>Bacillati</taxon>
        <taxon>Cyanobacteriota</taxon>
        <taxon>Cyanophyceae</taxon>
        <taxon>Oscillatoriophycideae</taxon>
        <taxon>Chroococcales</taxon>
        <taxon>Aphanothecaceae</taxon>
        <taxon>Gloeothece</taxon>
        <taxon>Gloeothece verrucosa</taxon>
    </lineage>
</organism>
<dbReference type="Pfam" id="PF00440">
    <property type="entry name" value="TetR_N"/>
    <property type="match status" value="1"/>
</dbReference>
<keyword evidence="2 4" id="KW-0238">DNA-binding</keyword>
<evidence type="ECO:0000256" key="4">
    <source>
        <dbReference type="PROSITE-ProRule" id="PRU00335"/>
    </source>
</evidence>